<accession>A0AAV7T1F7</accession>
<organism evidence="2 3">
    <name type="scientific">Pleurodeles waltl</name>
    <name type="common">Iberian ribbed newt</name>
    <dbReference type="NCBI Taxonomy" id="8319"/>
    <lineage>
        <taxon>Eukaryota</taxon>
        <taxon>Metazoa</taxon>
        <taxon>Chordata</taxon>
        <taxon>Craniata</taxon>
        <taxon>Vertebrata</taxon>
        <taxon>Euteleostomi</taxon>
        <taxon>Amphibia</taxon>
        <taxon>Batrachia</taxon>
        <taxon>Caudata</taxon>
        <taxon>Salamandroidea</taxon>
        <taxon>Salamandridae</taxon>
        <taxon>Pleurodelinae</taxon>
        <taxon>Pleurodeles</taxon>
    </lineage>
</organism>
<protein>
    <submittedName>
        <fullName evidence="2">Uncharacterized protein</fullName>
    </submittedName>
</protein>
<evidence type="ECO:0000313" key="2">
    <source>
        <dbReference type="EMBL" id="KAJ1170232.1"/>
    </source>
</evidence>
<feature type="compositionally biased region" description="Basic and acidic residues" evidence="1">
    <location>
        <begin position="9"/>
        <end position="20"/>
    </location>
</feature>
<reference evidence="2" key="1">
    <citation type="journal article" date="2022" name="bioRxiv">
        <title>Sequencing and chromosome-scale assembly of the giantPleurodeles waltlgenome.</title>
        <authorList>
            <person name="Brown T."/>
            <person name="Elewa A."/>
            <person name="Iarovenko S."/>
            <person name="Subramanian E."/>
            <person name="Araus A.J."/>
            <person name="Petzold A."/>
            <person name="Susuki M."/>
            <person name="Suzuki K.-i.T."/>
            <person name="Hayashi T."/>
            <person name="Toyoda A."/>
            <person name="Oliveira C."/>
            <person name="Osipova E."/>
            <person name="Leigh N.D."/>
            <person name="Simon A."/>
            <person name="Yun M.H."/>
        </authorList>
    </citation>
    <scope>NUCLEOTIDE SEQUENCE</scope>
    <source>
        <strain evidence="2">20211129_DDA</strain>
        <tissue evidence="2">Liver</tissue>
    </source>
</reference>
<feature type="compositionally biased region" description="Low complexity" evidence="1">
    <location>
        <begin position="28"/>
        <end position="47"/>
    </location>
</feature>
<dbReference type="EMBL" id="JANPWB010000007">
    <property type="protein sequence ID" value="KAJ1170232.1"/>
    <property type="molecule type" value="Genomic_DNA"/>
</dbReference>
<feature type="region of interest" description="Disordered" evidence="1">
    <location>
        <begin position="1"/>
        <end position="76"/>
    </location>
</feature>
<proteinExistence type="predicted"/>
<evidence type="ECO:0000313" key="3">
    <source>
        <dbReference type="Proteomes" id="UP001066276"/>
    </source>
</evidence>
<dbReference type="AlphaFoldDB" id="A0AAV7T1F7"/>
<gene>
    <name evidence="2" type="ORF">NDU88_002113</name>
</gene>
<name>A0AAV7T1F7_PLEWA</name>
<comment type="caution">
    <text evidence="2">The sequence shown here is derived from an EMBL/GenBank/DDBJ whole genome shotgun (WGS) entry which is preliminary data.</text>
</comment>
<sequence>MELSPARAKRGEYRQIESEHGYSSFKLQEAQDSDQSSDQSSAKISSDSESDSTRSEHPGPSKRKRSDKAKNTVTKAPRVLTFNPEDIVHPRSTSWAPPEVALYMQDHIRASFDKEVRARLRAECPRPDLDGKVTDTPDIDPAMVTFLKKWAKDPKKGLDRAWRSCQDKLLDLSGPLAKILELAYVLIRNNDVLDTRWTSEKFSTGFWFVVSLRSFGFPFWIRLL</sequence>
<evidence type="ECO:0000256" key="1">
    <source>
        <dbReference type="SAM" id="MobiDB-lite"/>
    </source>
</evidence>
<keyword evidence="3" id="KW-1185">Reference proteome</keyword>
<dbReference type="Proteomes" id="UP001066276">
    <property type="component" value="Chromosome 4_1"/>
</dbReference>